<sequence length="225" mass="25786">MDTEHRLIVQMPAGDGKERGVKKKIGVETRQRARQYRKKQKEAVTVDPSIDVDPFCFKNYLGKYECKLCGTRHVDKESYATHVGGKRHQYFLAKKLKLSRKDGDEQTFSKAGSLASSGTDRVLLRKRELPKWHVDEVIHPESAKSGYCVSLWCPKMKTGVPRYRIVSTYDQTIEPVSPDKQYVVISCYPYRSVGICILNQPIDTASVYEEFNSLTETYVLQLFHA</sequence>
<evidence type="ECO:0000256" key="2">
    <source>
        <dbReference type="ARBA" id="ARBA00022771"/>
    </source>
</evidence>
<dbReference type="VEuPathDB" id="GiardiaDB:QR46_1435"/>
<reference evidence="6 7" key="1">
    <citation type="journal article" date="2015" name="Mol. Biochem. Parasitol.">
        <title>Identification of polymorphic genes for use in assemblage B genotyping assays through comparative genomics of multiple assemblage B Giardia duodenalis isolates.</title>
        <authorList>
            <person name="Wielinga C."/>
            <person name="Thompson R.C."/>
            <person name="Monis P."/>
            <person name="Ryan U."/>
        </authorList>
    </citation>
    <scope>NUCLEOTIDE SEQUENCE [LARGE SCALE GENOMIC DNA]</scope>
    <source>
        <strain evidence="6 7">BAH15c1</strain>
    </source>
</reference>
<proteinExistence type="predicted"/>
<dbReference type="PANTHER" id="PTHR23205:SF0">
    <property type="entry name" value="SPLICING FACTOR 3A SUBUNIT 2"/>
    <property type="match status" value="1"/>
</dbReference>
<evidence type="ECO:0000259" key="5">
    <source>
        <dbReference type="Pfam" id="PF16835"/>
    </source>
</evidence>
<evidence type="ECO:0000313" key="7">
    <source>
        <dbReference type="Proteomes" id="UP000070089"/>
    </source>
</evidence>
<dbReference type="Pfam" id="PF16835">
    <property type="entry name" value="SF3A2"/>
    <property type="match status" value="1"/>
</dbReference>
<dbReference type="EMBL" id="JXTI01000029">
    <property type="protein sequence ID" value="KWX14550.1"/>
    <property type="molecule type" value="Genomic_DNA"/>
</dbReference>
<name>A0A132NWV9_GIAIN</name>
<evidence type="ECO:0000256" key="1">
    <source>
        <dbReference type="ARBA" id="ARBA00022723"/>
    </source>
</evidence>
<evidence type="ECO:0000313" key="6">
    <source>
        <dbReference type="EMBL" id="KWX14550.1"/>
    </source>
</evidence>
<keyword evidence="2" id="KW-0863">Zinc-finger</keyword>
<dbReference type="Gene3D" id="2.60.40.2690">
    <property type="match status" value="1"/>
</dbReference>
<dbReference type="InterPro" id="IPR031781">
    <property type="entry name" value="SF3A2_dom"/>
</dbReference>
<protein>
    <submittedName>
        <fullName evidence="6">Splicing factor 3A subunit 2</fullName>
    </submittedName>
</protein>
<dbReference type="GO" id="GO:0071013">
    <property type="term" value="C:catalytic step 2 spliceosome"/>
    <property type="evidence" value="ECO:0007669"/>
    <property type="project" value="TreeGrafter"/>
</dbReference>
<comment type="caution">
    <text evidence="6">The sequence shown here is derived from an EMBL/GenBank/DDBJ whole genome shotgun (WGS) entry which is preliminary data.</text>
</comment>
<dbReference type="GO" id="GO:0008270">
    <property type="term" value="F:zinc ion binding"/>
    <property type="evidence" value="ECO:0007669"/>
    <property type="project" value="UniProtKB-KW"/>
</dbReference>
<dbReference type="Proteomes" id="UP000070089">
    <property type="component" value="Unassembled WGS sequence"/>
</dbReference>
<dbReference type="GO" id="GO:0071004">
    <property type="term" value="C:U2-type prespliceosome"/>
    <property type="evidence" value="ECO:0007669"/>
    <property type="project" value="TreeGrafter"/>
</dbReference>
<evidence type="ECO:0000256" key="3">
    <source>
        <dbReference type="ARBA" id="ARBA00022833"/>
    </source>
</evidence>
<keyword evidence="1" id="KW-0479">Metal-binding</keyword>
<gene>
    <name evidence="6" type="ORF">QR46_1435</name>
</gene>
<evidence type="ECO:0000256" key="4">
    <source>
        <dbReference type="ARBA" id="ARBA00023242"/>
    </source>
</evidence>
<accession>A0A132NWV9</accession>
<organism evidence="6 7">
    <name type="scientific">Giardia duodenalis assemblage B</name>
    <dbReference type="NCBI Taxonomy" id="1394984"/>
    <lineage>
        <taxon>Eukaryota</taxon>
        <taxon>Metamonada</taxon>
        <taxon>Diplomonadida</taxon>
        <taxon>Hexamitidae</taxon>
        <taxon>Giardiinae</taxon>
        <taxon>Giardia</taxon>
    </lineage>
</organism>
<dbReference type="AlphaFoldDB" id="A0A132NWV9"/>
<keyword evidence="3" id="KW-0862">Zinc</keyword>
<feature type="domain" description="SF3A2" evidence="5">
    <location>
        <begin position="130"/>
        <end position="218"/>
    </location>
</feature>
<keyword evidence="4" id="KW-0539">Nucleus</keyword>
<dbReference type="PANTHER" id="PTHR23205">
    <property type="entry name" value="SPLICING FACTOR 3A SUBUNIT 2"/>
    <property type="match status" value="1"/>
</dbReference>
<dbReference type="GO" id="GO:0000245">
    <property type="term" value="P:spliceosomal complex assembly"/>
    <property type="evidence" value="ECO:0007669"/>
    <property type="project" value="TreeGrafter"/>
</dbReference>
<dbReference type="OrthoDB" id="10250970at2759"/>
<dbReference type="GO" id="GO:0005686">
    <property type="term" value="C:U2 snRNP"/>
    <property type="evidence" value="ECO:0007669"/>
    <property type="project" value="TreeGrafter"/>
</dbReference>
<dbReference type="InterPro" id="IPR052092">
    <property type="entry name" value="SF3A2"/>
</dbReference>